<proteinExistence type="predicted"/>
<dbReference type="EMBL" id="RPBY01000004">
    <property type="protein sequence ID" value="NCH88163.1"/>
    <property type="molecule type" value="Genomic_DNA"/>
</dbReference>
<evidence type="ECO:0000313" key="1">
    <source>
        <dbReference type="EMBL" id="NCH88163.1"/>
    </source>
</evidence>
<accession>A0A9Q4XKE6</accession>
<sequence>MSENAAFMASINAFVDRAKANQETVVRAASLRILARLVQMSPVDTGRFRGNWLVGFNNAPDGTLATVDKTGSETIARGSLVIEQFKVGMTSVYFTNNLPYAYALEMGHSQQAPGGMVRITAAEFQRFFDAAAQEVRT</sequence>
<reference evidence="1" key="1">
    <citation type="submission" date="2018-11" db="EMBL/GenBank/DDBJ databases">
        <title>Genomics analysis of Putative Virulence Factors on Adhesion and Cytotoxicity for Cronobacter spp.</title>
        <authorList>
            <person name="Cui J."/>
        </authorList>
    </citation>
    <scope>NUCLEOTIDE SEQUENCE</scope>
    <source>
        <strain evidence="1">SD69</strain>
    </source>
</reference>
<protein>
    <submittedName>
        <fullName evidence="1">HK97 gp10 family phage protein</fullName>
    </submittedName>
</protein>
<gene>
    <name evidence="1" type="ORF">EHJ13_12055</name>
</gene>
<dbReference type="RefSeq" id="WP_105720601.1">
    <property type="nucleotide sequence ID" value="NZ_NRNQ01000013.1"/>
</dbReference>
<name>A0A9Q4XKE6_9ENTR</name>
<comment type="caution">
    <text evidence="1">The sequence shown here is derived from an EMBL/GenBank/DDBJ whole genome shotgun (WGS) entry which is preliminary data.</text>
</comment>
<evidence type="ECO:0000313" key="2">
    <source>
        <dbReference type="Proteomes" id="UP000778262"/>
    </source>
</evidence>
<organism evidence="1 2">
    <name type="scientific">Cronobacter dublinensis</name>
    <dbReference type="NCBI Taxonomy" id="413497"/>
    <lineage>
        <taxon>Bacteria</taxon>
        <taxon>Pseudomonadati</taxon>
        <taxon>Pseudomonadota</taxon>
        <taxon>Gammaproteobacteria</taxon>
        <taxon>Enterobacterales</taxon>
        <taxon>Enterobacteriaceae</taxon>
        <taxon>Cronobacter</taxon>
    </lineage>
</organism>
<dbReference type="AlphaFoldDB" id="A0A9Q4XKE6"/>
<dbReference type="Proteomes" id="UP000778262">
    <property type="component" value="Unassembled WGS sequence"/>
</dbReference>